<feature type="non-terminal residue" evidence="1">
    <location>
        <position position="1"/>
    </location>
</feature>
<organism evidence="1 2">
    <name type="scientific">Racocetra persica</name>
    <dbReference type="NCBI Taxonomy" id="160502"/>
    <lineage>
        <taxon>Eukaryota</taxon>
        <taxon>Fungi</taxon>
        <taxon>Fungi incertae sedis</taxon>
        <taxon>Mucoromycota</taxon>
        <taxon>Glomeromycotina</taxon>
        <taxon>Glomeromycetes</taxon>
        <taxon>Diversisporales</taxon>
        <taxon>Gigasporaceae</taxon>
        <taxon>Racocetra</taxon>
    </lineage>
</organism>
<protein>
    <submittedName>
        <fullName evidence="1">24290_t:CDS:1</fullName>
    </submittedName>
</protein>
<accession>A0ACA9RY96</accession>
<gene>
    <name evidence="1" type="ORF">RPERSI_LOCUS24177</name>
</gene>
<feature type="non-terminal residue" evidence="1">
    <location>
        <position position="80"/>
    </location>
</feature>
<proteinExistence type="predicted"/>
<dbReference type="Proteomes" id="UP000789920">
    <property type="component" value="Unassembled WGS sequence"/>
</dbReference>
<evidence type="ECO:0000313" key="1">
    <source>
        <dbReference type="EMBL" id="CAG8815268.1"/>
    </source>
</evidence>
<name>A0ACA9RY96_9GLOM</name>
<comment type="caution">
    <text evidence="1">The sequence shown here is derived from an EMBL/GenBank/DDBJ whole genome shotgun (WGS) entry which is preliminary data.</text>
</comment>
<reference evidence="1" key="1">
    <citation type="submission" date="2021-06" db="EMBL/GenBank/DDBJ databases">
        <authorList>
            <person name="Kallberg Y."/>
            <person name="Tangrot J."/>
            <person name="Rosling A."/>
        </authorList>
    </citation>
    <scope>NUCLEOTIDE SEQUENCE</scope>
    <source>
        <strain evidence="1">MA461A</strain>
    </source>
</reference>
<dbReference type="EMBL" id="CAJVQC010077111">
    <property type="protein sequence ID" value="CAG8815268.1"/>
    <property type="molecule type" value="Genomic_DNA"/>
</dbReference>
<keyword evidence="2" id="KW-1185">Reference proteome</keyword>
<sequence length="80" mass="8944">HFIGVFASYVIAPGAELTYDYNFSTFGGAQEQECFCGAPNCRGLIGGKHRSTTTKCCNYNRALEKRWFLWNDLHSSLSEG</sequence>
<evidence type="ECO:0000313" key="2">
    <source>
        <dbReference type="Proteomes" id="UP000789920"/>
    </source>
</evidence>